<proteinExistence type="predicted"/>
<dbReference type="Pfam" id="PF00440">
    <property type="entry name" value="TetR_N"/>
    <property type="match status" value="1"/>
</dbReference>
<keyword evidence="7" id="KW-1185">Reference proteome</keyword>
<dbReference type="SUPFAM" id="SSF46689">
    <property type="entry name" value="Homeodomain-like"/>
    <property type="match status" value="1"/>
</dbReference>
<dbReference type="Proteomes" id="UP001454086">
    <property type="component" value="Unassembled WGS sequence"/>
</dbReference>
<evidence type="ECO:0000259" key="5">
    <source>
        <dbReference type="PROSITE" id="PS50977"/>
    </source>
</evidence>
<keyword evidence="2 4" id="KW-0238">DNA-binding</keyword>
<name>A0ABV1DEE2_9FIRM</name>
<protein>
    <submittedName>
        <fullName evidence="6">TetR/AcrR family transcriptional regulator</fullName>
    </submittedName>
</protein>
<feature type="DNA-binding region" description="H-T-H motif" evidence="4">
    <location>
        <begin position="29"/>
        <end position="48"/>
    </location>
</feature>
<evidence type="ECO:0000313" key="6">
    <source>
        <dbReference type="EMBL" id="MEQ2428736.1"/>
    </source>
</evidence>
<gene>
    <name evidence="6" type="ORF">WMQ36_27625</name>
</gene>
<keyword evidence="3" id="KW-0804">Transcription</keyword>
<evidence type="ECO:0000256" key="3">
    <source>
        <dbReference type="ARBA" id="ARBA00023163"/>
    </source>
</evidence>
<dbReference type="PANTHER" id="PTHR47506">
    <property type="entry name" value="TRANSCRIPTIONAL REGULATORY PROTEIN"/>
    <property type="match status" value="1"/>
</dbReference>
<comment type="caution">
    <text evidence="6">The sequence shown here is derived from an EMBL/GenBank/DDBJ whole genome shotgun (WGS) entry which is preliminary data.</text>
</comment>
<reference evidence="6 7" key="1">
    <citation type="submission" date="2024-03" db="EMBL/GenBank/DDBJ databases">
        <title>Human intestinal bacterial collection.</title>
        <authorList>
            <person name="Pauvert C."/>
            <person name="Hitch T.C.A."/>
            <person name="Clavel T."/>
        </authorList>
    </citation>
    <scope>NUCLEOTIDE SEQUENCE [LARGE SCALE GENOMIC DNA]</scope>
    <source>
        <strain evidence="6 7">CLA-SR-H021</strain>
    </source>
</reference>
<dbReference type="PRINTS" id="PR00455">
    <property type="entry name" value="HTHTETR"/>
</dbReference>
<organism evidence="6 7">
    <name type="scientific">Enterocloster hominis</name>
    <name type="common">ex Hitch et al. 2024</name>
    <dbReference type="NCBI Taxonomy" id="1917870"/>
    <lineage>
        <taxon>Bacteria</taxon>
        <taxon>Bacillati</taxon>
        <taxon>Bacillota</taxon>
        <taxon>Clostridia</taxon>
        <taxon>Lachnospirales</taxon>
        <taxon>Lachnospiraceae</taxon>
        <taxon>Enterocloster</taxon>
    </lineage>
</organism>
<evidence type="ECO:0000313" key="7">
    <source>
        <dbReference type="Proteomes" id="UP001454086"/>
    </source>
</evidence>
<evidence type="ECO:0000256" key="1">
    <source>
        <dbReference type="ARBA" id="ARBA00023015"/>
    </source>
</evidence>
<dbReference type="Gene3D" id="1.10.10.60">
    <property type="entry name" value="Homeodomain-like"/>
    <property type="match status" value="1"/>
</dbReference>
<dbReference type="SUPFAM" id="SSF48498">
    <property type="entry name" value="Tetracyclin repressor-like, C-terminal domain"/>
    <property type="match status" value="1"/>
</dbReference>
<evidence type="ECO:0000256" key="2">
    <source>
        <dbReference type="ARBA" id="ARBA00023125"/>
    </source>
</evidence>
<dbReference type="RefSeq" id="WP_040380554.1">
    <property type="nucleotide sequence ID" value="NZ_JBBMFM010000213.1"/>
</dbReference>
<dbReference type="InterPro" id="IPR001647">
    <property type="entry name" value="HTH_TetR"/>
</dbReference>
<dbReference type="PANTHER" id="PTHR47506:SF3">
    <property type="entry name" value="HTH-TYPE TRANSCRIPTIONAL REGULATOR LMRA"/>
    <property type="match status" value="1"/>
</dbReference>
<feature type="domain" description="HTH tetR-type" evidence="5">
    <location>
        <begin position="6"/>
        <end position="66"/>
    </location>
</feature>
<keyword evidence="1" id="KW-0805">Transcription regulation</keyword>
<sequence>MGIKGEKTKQLICRAAYGLFAKKGYKDVTMQDICMETGLSRGGLYRHYESTGQIFQEIITYLMASQEDEFAGKMQAKVPAAMILEEVLFRYEEEMMDSGSSLSLAIYEFFSNPPAAGCSHSIMQQYLASKKMWVGLIEYGIGTGEFRAVEPEAVFDVIVFSYQGVRMYSRLMPVDRAIPRRITGQIKEMLIGAHGKKEEI</sequence>
<dbReference type="InterPro" id="IPR036271">
    <property type="entry name" value="Tet_transcr_reg_TetR-rel_C_sf"/>
</dbReference>
<dbReference type="Gene3D" id="1.10.357.10">
    <property type="entry name" value="Tetracycline Repressor, domain 2"/>
    <property type="match status" value="1"/>
</dbReference>
<dbReference type="InterPro" id="IPR009057">
    <property type="entry name" value="Homeodomain-like_sf"/>
</dbReference>
<dbReference type="PROSITE" id="PS50977">
    <property type="entry name" value="HTH_TETR_2"/>
    <property type="match status" value="1"/>
</dbReference>
<dbReference type="EMBL" id="JBBMFM010000213">
    <property type="protein sequence ID" value="MEQ2428736.1"/>
    <property type="molecule type" value="Genomic_DNA"/>
</dbReference>
<accession>A0ABV1DEE2</accession>
<evidence type="ECO:0000256" key="4">
    <source>
        <dbReference type="PROSITE-ProRule" id="PRU00335"/>
    </source>
</evidence>